<name>A0ABQ0GSZ5_9PEZI</name>
<dbReference type="RefSeq" id="XP_070922591.1">
    <property type="nucleotide sequence ID" value="XM_071066490.1"/>
</dbReference>
<sequence>MAKGPTNPPHEPAVRASDPLPKGYRFVPKGKVYITKHCRRQTHDARKTLYVVLGGGKTNKPVGLRCPAYIYHSVMCQHKATAARRAAAVQKRDAAKEGGFEDAIVELFPDIPRGEVPRIVKHALKTHSRRVGRAGAVGLEERATLVVRAHIRHVHTDYERLLKQGVGRLEAREEVWDGVNETVRWWGGRELRRPAMVPTKGQAKKNGRKVSPFTLKKAKAKGVKKAVVYADSGDHVVSRRMGREVSGSPRGDEAPALSATPMGTCRTARGMLQSSRRVHYLVDDLDELDGHADGGVEDGDAIFWDESTSGYDSSCGEWGD</sequence>
<feature type="region of interest" description="Disordered" evidence="1">
    <location>
        <begin position="1"/>
        <end position="21"/>
    </location>
</feature>
<protein>
    <recommendedName>
        <fullName evidence="2">DUF2293 domain-containing protein</fullName>
    </recommendedName>
</protein>
<dbReference type="PANTHER" id="PTHR38113:SF2">
    <property type="entry name" value="DUF2293 DOMAIN-CONTAINING PROTEIN"/>
    <property type="match status" value="1"/>
</dbReference>
<organism evidence="3 4">
    <name type="scientific">Madurella fahalii</name>
    <dbReference type="NCBI Taxonomy" id="1157608"/>
    <lineage>
        <taxon>Eukaryota</taxon>
        <taxon>Fungi</taxon>
        <taxon>Dikarya</taxon>
        <taxon>Ascomycota</taxon>
        <taxon>Pezizomycotina</taxon>
        <taxon>Sordariomycetes</taxon>
        <taxon>Sordariomycetidae</taxon>
        <taxon>Sordariales</taxon>
        <taxon>Sordariales incertae sedis</taxon>
        <taxon>Madurella</taxon>
    </lineage>
</organism>
<reference evidence="3 4" key="1">
    <citation type="submission" date="2024-09" db="EMBL/GenBank/DDBJ databases">
        <title>Itraconazole resistance in Madurella fahalii resulting from another homologue of gene encoding cytochrome P450 14-alpha sterol demethylase (CYP51).</title>
        <authorList>
            <person name="Yoshioka I."/>
            <person name="Fahal A.H."/>
            <person name="Kaneko S."/>
            <person name="Yaguchi T."/>
        </authorList>
    </citation>
    <scope>NUCLEOTIDE SEQUENCE [LARGE SCALE GENOMIC DNA]</scope>
    <source>
        <strain evidence="3 4">IFM 68171</strain>
    </source>
</reference>
<keyword evidence="4" id="KW-1185">Reference proteome</keyword>
<dbReference type="InterPro" id="IPR018744">
    <property type="entry name" value="DUF2293"/>
</dbReference>
<evidence type="ECO:0000313" key="3">
    <source>
        <dbReference type="EMBL" id="GAB1320861.1"/>
    </source>
</evidence>
<dbReference type="Pfam" id="PF10056">
    <property type="entry name" value="DUF2293"/>
    <property type="match status" value="1"/>
</dbReference>
<dbReference type="EMBL" id="BAAFSV010000006">
    <property type="protein sequence ID" value="GAB1320861.1"/>
    <property type="molecule type" value="Genomic_DNA"/>
</dbReference>
<evidence type="ECO:0000259" key="2">
    <source>
        <dbReference type="Pfam" id="PF10056"/>
    </source>
</evidence>
<feature type="domain" description="DUF2293" evidence="2">
    <location>
        <begin position="103"/>
        <end position="186"/>
    </location>
</feature>
<proteinExistence type="predicted"/>
<dbReference type="Proteomes" id="UP001628179">
    <property type="component" value="Unassembled WGS sequence"/>
</dbReference>
<evidence type="ECO:0000313" key="4">
    <source>
        <dbReference type="Proteomes" id="UP001628179"/>
    </source>
</evidence>
<accession>A0ABQ0GSZ5</accession>
<dbReference type="PANTHER" id="PTHR38113">
    <property type="match status" value="1"/>
</dbReference>
<evidence type="ECO:0000256" key="1">
    <source>
        <dbReference type="SAM" id="MobiDB-lite"/>
    </source>
</evidence>
<feature type="region of interest" description="Disordered" evidence="1">
    <location>
        <begin position="239"/>
        <end position="261"/>
    </location>
</feature>
<gene>
    <name evidence="3" type="ORF">MFIFM68171_11071</name>
</gene>
<feature type="compositionally biased region" description="Pro residues" evidence="1">
    <location>
        <begin position="1"/>
        <end position="11"/>
    </location>
</feature>
<dbReference type="GeneID" id="98181813"/>
<comment type="caution">
    <text evidence="3">The sequence shown here is derived from an EMBL/GenBank/DDBJ whole genome shotgun (WGS) entry which is preliminary data.</text>
</comment>